<name>A0A9P8TKR2_WICPI</name>
<dbReference type="PANTHER" id="PTHR10954:SF7">
    <property type="entry name" value="RIBONUCLEASE H2 SUBUNIT A"/>
    <property type="match status" value="1"/>
</dbReference>
<proteinExistence type="inferred from homology"/>
<evidence type="ECO:0000256" key="5">
    <source>
        <dbReference type="ARBA" id="ARBA00022723"/>
    </source>
</evidence>
<evidence type="ECO:0000256" key="1">
    <source>
        <dbReference type="ARBA" id="ARBA00000077"/>
    </source>
</evidence>
<protein>
    <recommendedName>
        <fullName evidence="9">Ribonuclease</fullName>
        <ecNumber evidence="9">3.1.26.4</ecNumber>
    </recommendedName>
</protein>
<dbReference type="PANTHER" id="PTHR10954">
    <property type="entry name" value="RIBONUCLEASE H2 SUBUNIT A"/>
    <property type="match status" value="1"/>
</dbReference>
<evidence type="ECO:0000256" key="6">
    <source>
        <dbReference type="ARBA" id="ARBA00022759"/>
    </source>
</evidence>
<dbReference type="EMBL" id="JAEUBG010003211">
    <property type="protein sequence ID" value="KAH3683193.1"/>
    <property type="molecule type" value="Genomic_DNA"/>
</dbReference>
<feature type="binding site" evidence="8">
    <location>
        <position position="89"/>
    </location>
    <ligand>
        <name>a divalent metal cation</name>
        <dbReference type="ChEBI" id="CHEBI:60240"/>
    </ligand>
</feature>
<evidence type="ECO:0000256" key="4">
    <source>
        <dbReference type="ARBA" id="ARBA00022722"/>
    </source>
</evidence>
<keyword evidence="5 8" id="KW-0479">Metal-binding</keyword>
<dbReference type="InterPro" id="IPR036397">
    <property type="entry name" value="RNaseH_sf"/>
</dbReference>
<dbReference type="EC" id="3.1.26.4" evidence="9"/>
<dbReference type="Pfam" id="PF01351">
    <property type="entry name" value="RNase_HII"/>
    <property type="match status" value="1"/>
</dbReference>
<feature type="domain" description="RNase H type-2" evidence="11">
    <location>
        <begin position="83"/>
        <end position="315"/>
    </location>
</feature>
<sequence>MTVSSSRLRSKRSHDSTTEAHESEIEVIEDSELTPEPKKKTLKTKETCNEDFIPPSVPLPPPTHSTTFLSSIPSEILTNPLEPVVLGVDEAGRGPVLGPMVYGISYCLKSFEPVLKTQYKFADSKTLTDVRRTNLLESISTQGSELYKNVGWATRTMTALDISRGMLRCNSIGNYNLNEQAHDATMDLIQDILNLGEVNIREIYVDTVGPPQSYQAKLQERFPGIQITVAKKADALYPIVSTASICAKVTRDKSLEQSRVELFGEFSTVNWGSGYPSDPNTKRWLNEEVDKLTGWSEIVRYSWQTSRDSIKRAEGFTIEWSEDNLKEDLGFKSIDGVFGKKSNDTDLEKLDVSMLWFGKNGGLL</sequence>
<evidence type="ECO:0000256" key="10">
    <source>
        <dbReference type="SAM" id="MobiDB-lite"/>
    </source>
</evidence>
<evidence type="ECO:0000313" key="13">
    <source>
        <dbReference type="Proteomes" id="UP000774326"/>
    </source>
</evidence>
<comment type="caution">
    <text evidence="12">The sequence shown here is derived from an EMBL/GenBank/DDBJ whole genome shotgun (WGS) entry which is preliminary data.</text>
</comment>
<feature type="binding site" evidence="8">
    <location>
        <position position="206"/>
    </location>
    <ligand>
        <name>a divalent metal cation</name>
        <dbReference type="ChEBI" id="CHEBI:60240"/>
    </ligand>
</feature>
<evidence type="ECO:0000256" key="9">
    <source>
        <dbReference type="RuleBase" id="RU003515"/>
    </source>
</evidence>
<dbReference type="Proteomes" id="UP000774326">
    <property type="component" value="Unassembled WGS sequence"/>
</dbReference>
<feature type="binding site" evidence="8">
    <location>
        <position position="90"/>
    </location>
    <ligand>
        <name>a divalent metal cation</name>
        <dbReference type="ChEBI" id="CHEBI:60240"/>
    </ligand>
</feature>
<dbReference type="Gene3D" id="1.10.10.460">
    <property type="entry name" value="Ribonuclease hii. Domain 2"/>
    <property type="match status" value="1"/>
</dbReference>
<evidence type="ECO:0000256" key="2">
    <source>
        <dbReference type="ARBA" id="ARBA00001946"/>
    </source>
</evidence>
<accession>A0A9P8TKR2</accession>
<dbReference type="CDD" id="cd07181">
    <property type="entry name" value="RNase_HII_eukaryota_like"/>
    <property type="match status" value="1"/>
</dbReference>
<feature type="compositionally biased region" description="Basic and acidic residues" evidence="10">
    <location>
        <begin position="35"/>
        <end position="47"/>
    </location>
</feature>
<comment type="cofactor">
    <cofactor evidence="8">
        <name>Mn(2+)</name>
        <dbReference type="ChEBI" id="CHEBI:29035"/>
    </cofactor>
    <cofactor evidence="8">
        <name>Mg(2+)</name>
        <dbReference type="ChEBI" id="CHEBI:18420"/>
    </cofactor>
    <text evidence="8">Manganese or magnesium. Binds 1 divalent metal ion per monomer in the absence of substrate. May bind a second metal ion after substrate binding.</text>
</comment>
<dbReference type="InterPro" id="IPR004649">
    <property type="entry name" value="RNase_H2_suA"/>
</dbReference>
<dbReference type="Gene3D" id="3.30.420.10">
    <property type="entry name" value="Ribonuclease H-like superfamily/Ribonuclease H"/>
    <property type="match status" value="1"/>
</dbReference>
<gene>
    <name evidence="12" type="ORF">WICPIJ_005838</name>
</gene>
<comment type="cofactor">
    <cofactor evidence="2">
        <name>Mg(2+)</name>
        <dbReference type="ChEBI" id="CHEBI:18420"/>
    </cofactor>
</comment>
<evidence type="ECO:0000256" key="3">
    <source>
        <dbReference type="ARBA" id="ARBA00007058"/>
    </source>
</evidence>
<dbReference type="FunFam" id="1.10.10.460:FF:000001">
    <property type="entry name" value="Ribonuclease"/>
    <property type="match status" value="1"/>
</dbReference>
<evidence type="ECO:0000259" key="11">
    <source>
        <dbReference type="PROSITE" id="PS51975"/>
    </source>
</evidence>
<dbReference type="GO" id="GO:0006298">
    <property type="term" value="P:mismatch repair"/>
    <property type="evidence" value="ECO:0007669"/>
    <property type="project" value="TreeGrafter"/>
</dbReference>
<dbReference type="GO" id="GO:0004523">
    <property type="term" value="F:RNA-DNA hybrid ribonuclease activity"/>
    <property type="evidence" value="ECO:0007669"/>
    <property type="project" value="UniProtKB-UniRule"/>
</dbReference>
<keyword evidence="7 8" id="KW-0378">Hydrolase</keyword>
<dbReference type="FunFam" id="3.30.420.10:FF:000016">
    <property type="entry name" value="Ribonuclease"/>
    <property type="match status" value="1"/>
</dbReference>
<dbReference type="SUPFAM" id="SSF53098">
    <property type="entry name" value="Ribonuclease H-like"/>
    <property type="match status" value="1"/>
</dbReference>
<dbReference type="InterPro" id="IPR023160">
    <property type="entry name" value="RNase_HII_hlx-loop-hlx_cap_dom"/>
</dbReference>
<keyword evidence="13" id="KW-1185">Reference proteome</keyword>
<comment type="similarity">
    <text evidence="3">Belongs to the RNase HII family. Eukaryotic subfamily.</text>
</comment>
<dbReference type="PROSITE" id="PS51975">
    <property type="entry name" value="RNASE_H_2"/>
    <property type="match status" value="1"/>
</dbReference>
<dbReference type="NCBIfam" id="TIGR00729">
    <property type="entry name" value="ribonuclease HII"/>
    <property type="match status" value="1"/>
</dbReference>
<reference evidence="12" key="1">
    <citation type="journal article" date="2021" name="Open Biol.">
        <title>Shared evolutionary footprints suggest mitochondrial oxidative damage underlies multiple complex I losses in fungi.</title>
        <authorList>
            <person name="Schikora-Tamarit M.A."/>
            <person name="Marcet-Houben M."/>
            <person name="Nosek J."/>
            <person name="Gabaldon T."/>
        </authorList>
    </citation>
    <scope>NUCLEOTIDE SEQUENCE</scope>
    <source>
        <strain evidence="12">CBS2887</strain>
    </source>
</reference>
<dbReference type="InterPro" id="IPR024567">
    <property type="entry name" value="RNase_HII/HIII_dom"/>
</dbReference>
<feature type="region of interest" description="Disordered" evidence="10">
    <location>
        <begin position="1"/>
        <end position="47"/>
    </location>
</feature>
<comment type="catalytic activity">
    <reaction evidence="1 8 9">
        <text>Endonucleolytic cleavage to 5'-phosphomonoester.</text>
        <dbReference type="EC" id="3.1.26.4"/>
    </reaction>
</comment>
<comment type="function">
    <text evidence="9">Endonuclease that specifically degrades the RNA of RNA-DNA hybrids.</text>
</comment>
<dbReference type="GO" id="GO:0043137">
    <property type="term" value="P:DNA replication, removal of RNA primer"/>
    <property type="evidence" value="ECO:0007669"/>
    <property type="project" value="TreeGrafter"/>
</dbReference>
<dbReference type="GO" id="GO:0003723">
    <property type="term" value="F:RNA binding"/>
    <property type="evidence" value="ECO:0007669"/>
    <property type="project" value="UniProtKB-UniRule"/>
</dbReference>
<dbReference type="GO" id="GO:0032299">
    <property type="term" value="C:ribonuclease H2 complex"/>
    <property type="evidence" value="ECO:0007669"/>
    <property type="project" value="TreeGrafter"/>
</dbReference>
<reference evidence="12" key="2">
    <citation type="submission" date="2021-01" db="EMBL/GenBank/DDBJ databases">
        <authorList>
            <person name="Schikora-Tamarit M.A."/>
        </authorList>
    </citation>
    <scope>NUCLEOTIDE SEQUENCE</scope>
    <source>
        <strain evidence="12">CBS2887</strain>
    </source>
</reference>
<keyword evidence="6 8" id="KW-0255">Endonuclease</keyword>
<dbReference type="InterPro" id="IPR012337">
    <property type="entry name" value="RNaseH-like_sf"/>
</dbReference>
<dbReference type="GO" id="GO:0046872">
    <property type="term" value="F:metal ion binding"/>
    <property type="evidence" value="ECO:0007669"/>
    <property type="project" value="UniProtKB-KW"/>
</dbReference>
<dbReference type="InterPro" id="IPR001352">
    <property type="entry name" value="RNase_HII/HIII"/>
</dbReference>
<dbReference type="OrthoDB" id="7462577at2759"/>
<evidence type="ECO:0000256" key="7">
    <source>
        <dbReference type="ARBA" id="ARBA00022801"/>
    </source>
</evidence>
<evidence type="ECO:0000256" key="8">
    <source>
        <dbReference type="PROSITE-ProRule" id="PRU01319"/>
    </source>
</evidence>
<dbReference type="AlphaFoldDB" id="A0A9P8TKR2"/>
<evidence type="ECO:0000313" key="12">
    <source>
        <dbReference type="EMBL" id="KAH3683193.1"/>
    </source>
</evidence>
<keyword evidence="4 8" id="KW-0540">Nuclease</keyword>
<organism evidence="12 13">
    <name type="scientific">Wickerhamomyces pijperi</name>
    <name type="common">Yeast</name>
    <name type="synonym">Pichia pijperi</name>
    <dbReference type="NCBI Taxonomy" id="599730"/>
    <lineage>
        <taxon>Eukaryota</taxon>
        <taxon>Fungi</taxon>
        <taxon>Dikarya</taxon>
        <taxon>Ascomycota</taxon>
        <taxon>Saccharomycotina</taxon>
        <taxon>Saccharomycetes</taxon>
        <taxon>Phaffomycetales</taxon>
        <taxon>Wickerhamomycetaceae</taxon>
        <taxon>Wickerhamomyces</taxon>
    </lineage>
</organism>
<feature type="compositionally biased region" description="Basic and acidic residues" evidence="10">
    <location>
        <begin position="13"/>
        <end position="24"/>
    </location>
</feature>